<proteinExistence type="predicted"/>
<dbReference type="EMBL" id="JACXBF010000012">
    <property type="protein sequence ID" value="MBD2798929.1"/>
    <property type="molecule type" value="Genomic_DNA"/>
</dbReference>
<protein>
    <submittedName>
        <fullName evidence="1">Tail fiber protein</fullName>
    </submittedName>
</protein>
<accession>A0AAW3YPJ6</accession>
<name>A0AAW3YPJ6_9GAMM</name>
<sequence length="85" mass="9975">MPIGIPMLMPTHVIKYRWDNYQICNGQPFDKTRYPIIAGMYPSGNLPDLSGYSISTPGYSFPQKIVFAMAMKMENYWIEKYHKYK</sequence>
<dbReference type="InterPro" id="IPR037053">
    <property type="entry name" value="Phage_tail_collar_dom_sf"/>
</dbReference>
<dbReference type="Proteomes" id="UP001193920">
    <property type="component" value="Unassembled WGS sequence"/>
</dbReference>
<gene>
    <name evidence="1" type="ORF">ID854_00230</name>
</gene>
<comment type="caution">
    <text evidence="1">The sequence shown here is derived from an EMBL/GenBank/DDBJ whole genome shotgun (WGS) entry which is preliminary data.</text>
</comment>
<organism evidence="1">
    <name type="scientific">Xenorhabdus szentirmaii</name>
    <dbReference type="NCBI Taxonomy" id="290112"/>
    <lineage>
        <taxon>Bacteria</taxon>
        <taxon>Pseudomonadati</taxon>
        <taxon>Pseudomonadota</taxon>
        <taxon>Gammaproteobacteria</taxon>
        <taxon>Enterobacterales</taxon>
        <taxon>Morganellaceae</taxon>
        <taxon>Xenorhabdus</taxon>
    </lineage>
</organism>
<dbReference type="Gene3D" id="3.90.1340.10">
    <property type="entry name" value="Phage tail collar domain"/>
    <property type="match status" value="1"/>
</dbReference>
<dbReference type="SUPFAM" id="SSF88874">
    <property type="entry name" value="Receptor-binding domain of short tail fibre protein gp12"/>
    <property type="match status" value="1"/>
</dbReference>
<reference evidence="1" key="2">
    <citation type="journal article" date="2024" name="Toxins">
        <title>Genome Sequence Analysis of Native Xenorhabdus Strains Isolated from Entomopathogenic Nematodes in Argentina.</title>
        <authorList>
            <person name="Palma L."/>
            <person name="Frizzo L."/>
            <person name="Kaiser S."/>
            <person name="Berry C."/>
            <person name="Caballero P."/>
            <person name="Bode H.B."/>
            <person name="Del Valle E.E."/>
        </authorList>
    </citation>
    <scope>NUCLEOTIDE SEQUENCE</scope>
    <source>
        <strain evidence="1">M</strain>
    </source>
</reference>
<reference evidence="1" key="1">
    <citation type="submission" date="2020-09" db="EMBL/GenBank/DDBJ databases">
        <authorList>
            <person name="Palma L."/>
            <person name="Caballero P."/>
            <person name="Berry C."/>
            <person name="Del Valle E."/>
        </authorList>
    </citation>
    <scope>NUCLEOTIDE SEQUENCE</scope>
    <source>
        <strain evidence="1">M</strain>
    </source>
</reference>
<evidence type="ECO:0000313" key="1">
    <source>
        <dbReference type="EMBL" id="MBD2798929.1"/>
    </source>
</evidence>
<dbReference type="AlphaFoldDB" id="A0AAW3YPJ6"/>